<gene>
    <name evidence="2" type="ORF">LVY72_21845</name>
</gene>
<organism evidence="2 3">
    <name type="scientific">Arthrobacter hankyongi</name>
    <dbReference type="NCBI Taxonomy" id="2904801"/>
    <lineage>
        <taxon>Bacteria</taxon>
        <taxon>Bacillati</taxon>
        <taxon>Actinomycetota</taxon>
        <taxon>Actinomycetes</taxon>
        <taxon>Micrococcales</taxon>
        <taxon>Micrococcaceae</taxon>
        <taxon>Arthrobacter</taxon>
    </lineage>
</organism>
<reference evidence="2" key="1">
    <citation type="submission" date="2022-01" db="EMBL/GenBank/DDBJ databases">
        <authorList>
            <person name="Jo J.-H."/>
            <person name="Im W.-T."/>
        </authorList>
    </citation>
    <scope>NUCLEOTIDE SEQUENCE</scope>
    <source>
        <strain evidence="2">I2-34</strain>
    </source>
</reference>
<protein>
    <submittedName>
        <fullName evidence="2">Uncharacterized protein</fullName>
    </submittedName>
</protein>
<evidence type="ECO:0000256" key="1">
    <source>
        <dbReference type="SAM" id="Phobius"/>
    </source>
</evidence>
<comment type="caution">
    <text evidence="2">The sequence shown here is derived from an EMBL/GenBank/DDBJ whole genome shotgun (WGS) entry which is preliminary data.</text>
</comment>
<feature type="transmembrane region" description="Helical" evidence="1">
    <location>
        <begin position="13"/>
        <end position="37"/>
    </location>
</feature>
<sequence>MTHLSLVDGPVPLLFNLLAALGALWLLAGNLPVLVMIHGRPGGPGAWISSGNLAAAMDNYAAHHGLARWW</sequence>
<accession>A0ABS9LCZ9</accession>
<keyword evidence="1" id="KW-1133">Transmembrane helix</keyword>
<dbReference type="RefSeq" id="WP_237826555.1">
    <property type="nucleotide sequence ID" value="NZ_JAKLTQ010000026.1"/>
</dbReference>
<evidence type="ECO:0000313" key="3">
    <source>
        <dbReference type="Proteomes" id="UP001165368"/>
    </source>
</evidence>
<keyword evidence="1" id="KW-0812">Transmembrane</keyword>
<dbReference type="EMBL" id="JAKLTQ010000026">
    <property type="protein sequence ID" value="MCG2624536.1"/>
    <property type="molecule type" value="Genomic_DNA"/>
</dbReference>
<keyword evidence="3" id="KW-1185">Reference proteome</keyword>
<name>A0ABS9LCZ9_9MICC</name>
<dbReference type="Proteomes" id="UP001165368">
    <property type="component" value="Unassembled WGS sequence"/>
</dbReference>
<evidence type="ECO:0000313" key="2">
    <source>
        <dbReference type="EMBL" id="MCG2624536.1"/>
    </source>
</evidence>
<keyword evidence="1" id="KW-0472">Membrane</keyword>
<proteinExistence type="predicted"/>